<dbReference type="InParanoid" id="A0A3B1K1V9"/>
<dbReference type="InterPro" id="IPR001878">
    <property type="entry name" value="Znf_CCHC"/>
</dbReference>
<dbReference type="InterPro" id="IPR021109">
    <property type="entry name" value="Peptidase_aspartic_dom_sf"/>
</dbReference>
<dbReference type="InterPro" id="IPR036875">
    <property type="entry name" value="Znf_CCHC_sf"/>
</dbReference>
<evidence type="ECO:0000256" key="2">
    <source>
        <dbReference type="SAM" id="MobiDB-lite"/>
    </source>
</evidence>
<reference evidence="5" key="2">
    <citation type="journal article" date="2014" name="Nat. Commun.">
        <title>The cavefish genome reveals candidate genes for eye loss.</title>
        <authorList>
            <person name="McGaugh S.E."/>
            <person name="Gross J.B."/>
            <person name="Aken B."/>
            <person name="Blin M."/>
            <person name="Borowsky R."/>
            <person name="Chalopin D."/>
            <person name="Hinaux H."/>
            <person name="Jeffery W.R."/>
            <person name="Keene A."/>
            <person name="Ma L."/>
            <person name="Minx P."/>
            <person name="Murphy D."/>
            <person name="O'Quin K.E."/>
            <person name="Retaux S."/>
            <person name="Rohner N."/>
            <person name="Searle S.M."/>
            <person name="Stahl B.A."/>
            <person name="Tabin C."/>
            <person name="Volff J.N."/>
            <person name="Yoshizawa M."/>
            <person name="Warren W.C."/>
        </authorList>
    </citation>
    <scope>NUCLEOTIDE SEQUENCE [LARGE SCALE GENOMIC DNA]</scope>
    <source>
        <strain evidence="5">female</strain>
    </source>
</reference>
<accession>A0A3B1K1V9</accession>
<dbReference type="InterPro" id="IPR043502">
    <property type="entry name" value="DNA/RNA_pol_sf"/>
</dbReference>
<dbReference type="AlphaFoldDB" id="A0A3B1K1V9"/>
<dbReference type="STRING" id="7994.ENSAMXP00000048478"/>
<dbReference type="PANTHER" id="PTHR15503">
    <property type="entry name" value="LDOC1 RELATED"/>
    <property type="match status" value="1"/>
</dbReference>
<dbReference type="Ensembl" id="ENSAMXT00000046298.1">
    <property type="protein sequence ID" value="ENSAMXP00000048478.1"/>
    <property type="gene ID" value="ENSAMXG00000042573.1"/>
</dbReference>
<dbReference type="GO" id="GO:0008270">
    <property type="term" value="F:zinc ion binding"/>
    <property type="evidence" value="ECO:0007669"/>
    <property type="project" value="UniProtKB-KW"/>
</dbReference>
<keyword evidence="1" id="KW-0479">Metal-binding</keyword>
<dbReference type="Pfam" id="PF03732">
    <property type="entry name" value="Retrotrans_gag"/>
    <property type="match status" value="1"/>
</dbReference>
<dbReference type="SUPFAM" id="SSF57756">
    <property type="entry name" value="Retrovirus zinc finger-like domains"/>
    <property type="match status" value="1"/>
</dbReference>
<evidence type="ECO:0000259" key="3">
    <source>
        <dbReference type="PROSITE" id="PS50158"/>
    </source>
</evidence>
<dbReference type="Pfam" id="PF08284">
    <property type="entry name" value="RVP_2"/>
    <property type="match status" value="1"/>
</dbReference>
<dbReference type="CDD" id="cd00303">
    <property type="entry name" value="retropepsin_like"/>
    <property type="match status" value="1"/>
</dbReference>
<keyword evidence="5" id="KW-1185">Reference proteome</keyword>
<evidence type="ECO:0000313" key="4">
    <source>
        <dbReference type="Ensembl" id="ENSAMXP00000048478.1"/>
    </source>
</evidence>
<dbReference type="GeneTree" id="ENSGT00950000183173"/>
<feature type="compositionally biased region" description="Basic residues" evidence="2">
    <location>
        <begin position="639"/>
        <end position="657"/>
    </location>
</feature>
<dbReference type="PROSITE" id="PS50158">
    <property type="entry name" value="ZF_CCHC"/>
    <property type="match status" value="1"/>
</dbReference>
<dbReference type="SUPFAM" id="SSF56672">
    <property type="entry name" value="DNA/RNA polymerases"/>
    <property type="match status" value="1"/>
</dbReference>
<proteinExistence type="predicted"/>
<dbReference type="Proteomes" id="UP000018467">
    <property type="component" value="Unassembled WGS sequence"/>
</dbReference>
<keyword evidence="1" id="KW-0862">Zinc</keyword>
<dbReference type="GO" id="GO:0003676">
    <property type="term" value="F:nucleic acid binding"/>
    <property type="evidence" value="ECO:0007669"/>
    <property type="project" value="InterPro"/>
</dbReference>
<feature type="compositionally biased region" description="Basic and acidic residues" evidence="2">
    <location>
        <begin position="605"/>
        <end position="619"/>
    </location>
</feature>
<feature type="domain" description="CCHC-type" evidence="3">
    <location>
        <begin position="283"/>
        <end position="299"/>
    </location>
</feature>
<feature type="region of interest" description="Disordered" evidence="2">
    <location>
        <begin position="571"/>
        <end position="676"/>
    </location>
</feature>
<sequence length="676" mass="74359">TTERKKKQQITSTIITLYISPYIKQTLQQILAQLQGLTARLARNPPPTIQPVPQGPDPVLAEQPVAAAPPSAHLVEPPLPAPMRYGGEPGGCRGFLLQCSLAFELQPSRFQSERAKVAYIVSLLTGKALAWATPVWVHQPGVCTTAMLFAEALSRTFDLPVRGEEAGARLLNLRQGRRSVSEYAIEFHTLAAESGWNASALASAFHHGLNEDLKDELAHRDSPTTLDDLIELTQRLDNRLRERYRVRTGDGPPSPTGNRGRPVQLRHTRLSQEERDTRMRDGRCLYCGTAGHQRTDCPQLVLKRQHPLGGEEPLTDRPGFPRTTGVFLNATLACGDSEVRLPAFLDSGAAGNFLDAATARKLALPLVRLREPLPIEAIDGRSLEPGMVSHQTRPLTLRVGSHSEQITLFIISAPDLQLVLGFPWLQRHNPHVDWLSRSVLAWGPACRTSCLQPSQAPRGTNLDPEAADLSRVPTDYHDLGEVFSKKKAQILPPHRPCDMAIDLLPGTSPPRGRLFSLSGPERRAMEEYIQEALALGFIRPSSSPAGAGFFFVGKKDGYINEVLREALDSLWGQPGHSTRGTVRRPRSRPGNTEPGPKHSSGSWHGVRDGRGRGNWDRGGRGRGNWVRGGRGRGNWVRGGRSRGLRVRGGRGRGHRVRGGGSRGQRWYRGGESRGQR</sequence>
<reference evidence="4" key="3">
    <citation type="submission" date="2025-08" db="UniProtKB">
        <authorList>
            <consortium name="Ensembl"/>
        </authorList>
    </citation>
    <scope>IDENTIFICATION</scope>
</reference>
<protein>
    <recommendedName>
        <fullName evidence="3">CCHC-type domain-containing protein</fullName>
    </recommendedName>
</protein>
<dbReference type="InterPro" id="IPR032567">
    <property type="entry name" value="RTL1-rel"/>
</dbReference>
<evidence type="ECO:0000256" key="1">
    <source>
        <dbReference type="PROSITE-ProRule" id="PRU00047"/>
    </source>
</evidence>
<keyword evidence="1" id="KW-0863">Zinc-finger</keyword>
<name>A0A3B1K1V9_ASTMX</name>
<dbReference type="Gene3D" id="3.10.10.10">
    <property type="entry name" value="HIV Type 1 Reverse Transcriptase, subunit A, domain 1"/>
    <property type="match status" value="1"/>
</dbReference>
<reference evidence="5" key="1">
    <citation type="submission" date="2013-03" db="EMBL/GenBank/DDBJ databases">
        <authorList>
            <person name="Jeffery W."/>
            <person name="Warren W."/>
            <person name="Wilson R.K."/>
        </authorList>
    </citation>
    <scope>NUCLEOTIDE SEQUENCE</scope>
    <source>
        <strain evidence="5">female</strain>
    </source>
</reference>
<reference evidence="4" key="4">
    <citation type="submission" date="2025-09" db="UniProtKB">
        <authorList>
            <consortium name="Ensembl"/>
        </authorList>
    </citation>
    <scope>IDENTIFICATION</scope>
</reference>
<organism evidence="4 5">
    <name type="scientific">Astyanax mexicanus</name>
    <name type="common">Blind cave fish</name>
    <name type="synonym">Astyanax fasciatus mexicanus</name>
    <dbReference type="NCBI Taxonomy" id="7994"/>
    <lineage>
        <taxon>Eukaryota</taxon>
        <taxon>Metazoa</taxon>
        <taxon>Chordata</taxon>
        <taxon>Craniata</taxon>
        <taxon>Vertebrata</taxon>
        <taxon>Euteleostomi</taxon>
        <taxon>Actinopterygii</taxon>
        <taxon>Neopterygii</taxon>
        <taxon>Teleostei</taxon>
        <taxon>Ostariophysi</taxon>
        <taxon>Characiformes</taxon>
        <taxon>Characoidei</taxon>
        <taxon>Acestrorhamphidae</taxon>
        <taxon>Acestrorhamphinae</taxon>
        <taxon>Astyanax</taxon>
    </lineage>
</organism>
<dbReference type="InterPro" id="IPR005162">
    <property type="entry name" value="Retrotrans_gag_dom"/>
</dbReference>
<dbReference type="SMART" id="SM00343">
    <property type="entry name" value="ZnF_C2HC"/>
    <property type="match status" value="1"/>
</dbReference>
<dbReference type="Gene3D" id="2.40.70.10">
    <property type="entry name" value="Acid Proteases"/>
    <property type="match status" value="1"/>
</dbReference>
<evidence type="ECO:0000313" key="5">
    <source>
        <dbReference type="Proteomes" id="UP000018467"/>
    </source>
</evidence>
<dbReference type="PANTHER" id="PTHR15503:SF22">
    <property type="entry name" value="TRANSPOSON TY3-I GAG POLYPROTEIN"/>
    <property type="match status" value="1"/>
</dbReference>